<keyword evidence="1" id="KW-0472">Membrane</keyword>
<reference evidence="3" key="1">
    <citation type="submission" date="2024-03" db="EMBL/GenBank/DDBJ databases">
        <title>Deinococcus weizhi sp. nov., isolated from human skin.</title>
        <authorList>
            <person name="Wei Z."/>
            <person name="Tian F."/>
            <person name="Yang C."/>
            <person name="Xin L.T."/>
            <person name="Wen Z.J."/>
            <person name="Lan K.C."/>
            <person name="Yu L."/>
            <person name="Zhe W."/>
            <person name="Dan F.D."/>
            <person name="Jun W."/>
            <person name="Rui Z."/>
            <person name="Yong X.J."/>
            <person name="Ting Y."/>
            <person name="Wei X."/>
            <person name="Xu Z.G."/>
            <person name="Xin Z."/>
            <person name="Dong F.G."/>
            <person name="Ni X.M."/>
            <person name="Zheng M.G."/>
            <person name="Chun Y."/>
            <person name="Qian W.X."/>
        </authorList>
    </citation>
    <scope>NUCLEOTIDE SEQUENCE</scope>
    <source>
        <strain evidence="3">VB142</strain>
    </source>
</reference>
<dbReference type="InterPro" id="IPR051599">
    <property type="entry name" value="Cell_Envelope_Assoc"/>
</dbReference>
<sequence length="271" mass="28419">MNTRPPTRWTPQPHGVWTGLALGAALGIAATFLGEVRATPGLLLGLLGVGALAGLFRPLRLGLTAGMGAAALLTAFCLLTPVLRGPLSALIVSQPPVKADAIVVLGGGVRCGTDALSGSSFSRLMRGLELWQAGYAPILTVSEQSGLIGEKDCPKISVLQNAQIAALYGKNEPPTLTLSNVTTTRDEAARVRDLARQRGWTRVLLVTSPWHSRRAQALFRGYGVTAVSVPSQETGFDLTLPTPGDRLAALQVLLYEGLSRVKAALGGTPER</sequence>
<dbReference type="InterPro" id="IPR003848">
    <property type="entry name" value="DUF218"/>
</dbReference>
<name>A0AAU6Q599_9DEIO</name>
<dbReference type="PANTHER" id="PTHR30336">
    <property type="entry name" value="INNER MEMBRANE PROTEIN, PROBABLE PERMEASE"/>
    <property type="match status" value="1"/>
</dbReference>
<proteinExistence type="predicted"/>
<dbReference type="GO" id="GO:0000270">
    <property type="term" value="P:peptidoglycan metabolic process"/>
    <property type="evidence" value="ECO:0007669"/>
    <property type="project" value="TreeGrafter"/>
</dbReference>
<organism evidence="3">
    <name type="scientific">Deinococcus sp. VB142</name>
    <dbReference type="NCBI Taxonomy" id="3112952"/>
    <lineage>
        <taxon>Bacteria</taxon>
        <taxon>Thermotogati</taxon>
        <taxon>Deinococcota</taxon>
        <taxon>Deinococci</taxon>
        <taxon>Deinococcales</taxon>
        <taxon>Deinococcaceae</taxon>
        <taxon>Deinococcus</taxon>
    </lineage>
</organism>
<dbReference type="GO" id="GO:0005886">
    <property type="term" value="C:plasma membrane"/>
    <property type="evidence" value="ECO:0007669"/>
    <property type="project" value="TreeGrafter"/>
</dbReference>
<keyword evidence="1" id="KW-1133">Transmembrane helix</keyword>
<evidence type="ECO:0000259" key="2">
    <source>
        <dbReference type="Pfam" id="PF02698"/>
    </source>
</evidence>
<protein>
    <submittedName>
        <fullName evidence="3">YdcF family protein</fullName>
    </submittedName>
</protein>
<gene>
    <name evidence="3" type="ORF">WDJ50_06600</name>
</gene>
<dbReference type="RefSeq" id="WP_339097101.1">
    <property type="nucleotide sequence ID" value="NZ_CP149782.1"/>
</dbReference>
<dbReference type="CDD" id="cd06259">
    <property type="entry name" value="YdcF-like"/>
    <property type="match status" value="1"/>
</dbReference>
<feature type="transmembrane region" description="Helical" evidence="1">
    <location>
        <begin position="65"/>
        <end position="83"/>
    </location>
</feature>
<dbReference type="AlphaFoldDB" id="A0AAU6Q599"/>
<evidence type="ECO:0000256" key="1">
    <source>
        <dbReference type="SAM" id="Phobius"/>
    </source>
</evidence>
<feature type="transmembrane region" description="Helical" evidence="1">
    <location>
        <begin position="41"/>
        <end position="59"/>
    </location>
</feature>
<dbReference type="GO" id="GO:0043164">
    <property type="term" value="P:Gram-negative-bacterium-type cell wall biogenesis"/>
    <property type="evidence" value="ECO:0007669"/>
    <property type="project" value="TreeGrafter"/>
</dbReference>
<keyword evidence="1" id="KW-0812">Transmembrane</keyword>
<feature type="transmembrane region" description="Helical" evidence="1">
    <location>
        <begin position="15"/>
        <end position="34"/>
    </location>
</feature>
<dbReference type="Pfam" id="PF02698">
    <property type="entry name" value="DUF218"/>
    <property type="match status" value="1"/>
</dbReference>
<accession>A0AAU6Q599</accession>
<feature type="domain" description="DUF218" evidence="2">
    <location>
        <begin position="100"/>
        <end position="256"/>
    </location>
</feature>
<dbReference type="PANTHER" id="PTHR30336:SF4">
    <property type="entry name" value="ENVELOPE BIOGENESIS FACTOR ELYC"/>
    <property type="match status" value="1"/>
</dbReference>
<dbReference type="EMBL" id="CP149782">
    <property type="protein sequence ID" value="WYF45779.1"/>
    <property type="molecule type" value="Genomic_DNA"/>
</dbReference>
<evidence type="ECO:0000313" key="3">
    <source>
        <dbReference type="EMBL" id="WYF45779.1"/>
    </source>
</evidence>